<feature type="compositionally biased region" description="Pro residues" evidence="9">
    <location>
        <begin position="327"/>
        <end position="342"/>
    </location>
</feature>
<dbReference type="PANTHER" id="PTHR16062:SF19">
    <property type="entry name" value="PROTEIN POLYBROMO-1"/>
    <property type="match status" value="1"/>
</dbReference>
<dbReference type="AlphaFoldDB" id="A0AAD7B4Y4"/>
<comment type="caution">
    <text evidence="11">The sequence shown here is derived from an EMBL/GenBank/DDBJ whole genome shotgun (WGS) entry which is preliminary data.</text>
</comment>
<evidence type="ECO:0000256" key="3">
    <source>
        <dbReference type="ARBA" id="ARBA00022853"/>
    </source>
</evidence>
<dbReference type="GO" id="GO:0006338">
    <property type="term" value="P:chromatin remodeling"/>
    <property type="evidence" value="ECO:0007669"/>
    <property type="project" value="InterPro"/>
</dbReference>
<dbReference type="InterPro" id="IPR036427">
    <property type="entry name" value="Bromodomain-like_sf"/>
</dbReference>
<evidence type="ECO:0000256" key="6">
    <source>
        <dbReference type="ARBA" id="ARBA00023163"/>
    </source>
</evidence>
<evidence type="ECO:0000256" key="4">
    <source>
        <dbReference type="ARBA" id="ARBA00023015"/>
    </source>
</evidence>
<dbReference type="GO" id="GO:0016586">
    <property type="term" value="C:RSC-type complex"/>
    <property type="evidence" value="ECO:0007669"/>
    <property type="project" value="InterPro"/>
</dbReference>
<dbReference type="EMBL" id="JARKIF010000034">
    <property type="protein sequence ID" value="KAJ7610806.1"/>
    <property type="molecule type" value="Genomic_DNA"/>
</dbReference>
<feature type="domain" description="Bromo" evidence="10">
    <location>
        <begin position="66"/>
        <end position="136"/>
    </location>
</feature>
<evidence type="ECO:0000256" key="1">
    <source>
        <dbReference type="ARBA" id="ARBA00004123"/>
    </source>
</evidence>
<keyword evidence="12" id="KW-1185">Reference proteome</keyword>
<dbReference type="InterPro" id="IPR037382">
    <property type="entry name" value="Rsc/polybromo"/>
</dbReference>
<dbReference type="Proteomes" id="UP001221142">
    <property type="component" value="Unassembled WGS sequence"/>
</dbReference>
<feature type="compositionally biased region" description="Acidic residues" evidence="9">
    <location>
        <begin position="501"/>
        <end position="526"/>
    </location>
</feature>
<dbReference type="PANTHER" id="PTHR16062">
    <property type="entry name" value="SWI/SNF-RELATED"/>
    <property type="match status" value="1"/>
</dbReference>
<organism evidence="11 12">
    <name type="scientific">Roridomyces roridus</name>
    <dbReference type="NCBI Taxonomy" id="1738132"/>
    <lineage>
        <taxon>Eukaryota</taxon>
        <taxon>Fungi</taxon>
        <taxon>Dikarya</taxon>
        <taxon>Basidiomycota</taxon>
        <taxon>Agaricomycotina</taxon>
        <taxon>Agaricomycetes</taxon>
        <taxon>Agaricomycetidae</taxon>
        <taxon>Agaricales</taxon>
        <taxon>Marasmiineae</taxon>
        <taxon>Mycenaceae</taxon>
        <taxon>Roridomyces</taxon>
    </lineage>
</organism>
<accession>A0AAD7B4Y4</accession>
<dbReference type="SMART" id="SM00297">
    <property type="entry name" value="BROMO"/>
    <property type="match status" value="2"/>
</dbReference>
<evidence type="ECO:0000256" key="5">
    <source>
        <dbReference type="ARBA" id="ARBA00023117"/>
    </source>
</evidence>
<evidence type="ECO:0000313" key="11">
    <source>
        <dbReference type="EMBL" id="KAJ7610806.1"/>
    </source>
</evidence>
<evidence type="ECO:0000256" key="7">
    <source>
        <dbReference type="ARBA" id="ARBA00023242"/>
    </source>
</evidence>
<reference evidence="11" key="1">
    <citation type="submission" date="2023-03" db="EMBL/GenBank/DDBJ databases">
        <title>Massive genome expansion in bonnet fungi (Mycena s.s.) driven by repeated elements and novel gene families across ecological guilds.</title>
        <authorList>
            <consortium name="Lawrence Berkeley National Laboratory"/>
            <person name="Harder C.B."/>
            <person name="Miyauchi S."/>
            <person name="Viragh M."/>
            <person name="Kuo A."/>
            <person name="Thoen E."/>
            <person name="Andreopoulos B."/>
            <person name="Lu D."/>
            <person name="Skrede I."/>
            <person name="Drula E."/>
            <person name="Henrissat B."/>
            <person name="Morin E."/>
            <person name="Kohler A."/>
            <person name="Barry K."/>
            <person name="LaButti K."/>
            <person name="Morin E."/>
            <person name="Salamov A."/>
            <person name="Lipzen A."/>
            <person name="Mereny Z."/>
            <person name="Hegedus B."/>
            <person name="Baldrian P."/>
            <person name="Stursova M."/>
            <person name="Weitz H."/>
            <person name="Taylor A."/>
            <person name="Grigoriev I.V."/>
            <person name="Nagy L.G."/>
            <person name="Martin F."/>
            <person name="Kauserud H."/>
        </authorList>
    </citation>
    <scope>NUCLEOTIDE SEQUENCE</scope>
    <source>
        <strain evidence="11">9284</strain>
    </source>
</reference>
<keyword evidence="3" id="KW-0156">Chromatin regulator</keyword>
<keyword evidence="2" id="KW-0677">Repeat</keyword>
<dbReference type="GO" id="GO:0003682">
    <property type="term" value="F:chromatin binding"/>
    <property type="evidence" value="ECO:0007669"/>
    <property type="project" value="TreeGrafter"/>
</dbReference>
<dbReference type="Gene3D" id="1.20.920.10">
    <property type="entry name" value="Bromodomain-like"/>
    <property type="match status" value="2"/>
</dbReference>
<evidence type="ECO:0000256" key="2">
    <source>
        <dbReference type="ARBA" id="ARBA00022737"/>
    </source>
</evidence>
<dbReference type="GO" id="GO:0006368">
    <property type="term" value="P:transcription elongation by RNA polymerase II"/>
    <property type="evidence" value="ECO:0007669"/>
    <property type="project" value="TreeGrafter"/>
</dbReference>
<feature type="compositionally biased region" description="Low complexity" evidence="9">
    <location>
        <begin position="362"/>
        <end position="385"/>
    </location>
</feature>
<keyword evidence="7" id="KW-0539">Nucleus</keyword>
<evidence type="ECO:0000256" key="9">
    <source>
        <dbReference type="SAM" id="MobiDB-lite"/>
    </source>
</evidence>
<evidence type="ECO:0000259" key="10">
    <source>
        <dbReference type="PROSITE" id="PS50014"/>
    </source>
</evidence>
<name>A0AAD7B4Y4_9AGAR</name>
<dbReference type="PRINTS" id="PR00503">
    <property type="entry name" value="BROMODOMAIN"/>
</dbReference>
<feature type="domain" description="Bromo" evidence="10">
    <location>
        <begin position="187"/>
        <end position="257"/>
    </location>
</feature>
<feature type="compositionally biased region" description="Basic residues" evidence="9">
    <location>
        <begin position="532"/>
        <end position="543"/>
    </location>
</feature>
<evidence type="ECO:0000313" key="12">
    <source>
        <dbReference type="Proteomes" id="UP001221142"/>
    </source>
</evidence>
<feature type="region of interest" description="Disordered" evidence="9">
    <location>
        <begin position="327"/>
        <end position="385"/>
    </location>
</feature>
<keyword evidence="4" id="KW-0805">Transcription regulation</keyword>
<proteinExistence type="predicted"/>
<dbReference type="PROSITE" id="PS50014">
    <property type="entry name" value="BROMODOMAIN_2"/>
    <property type="match status" value="2"/>
</dbReference>
<keyword evidence="6" id="KW-0804">Transcription</keyword>
<comment type="subcellular location">
    <subcellularLocation>
        <location evidence="1">Nucleus</location>
    </subcellularLocation>
</comment>
<evidence type="ECO:0000256" key="8">
    <source>
        <dbReference type="PROSITE-ProRule" id="PRU00035"/>
    </source>
</evidence>
<dbReference type="Pfam" id="PF00439">
    <property type="entry name" value="Bromodomain"/>
    <property type="match status" value="2"/>
</dbReference>
<sequence>MKRALRIGNGTDAEAARAKRRKEMGSSSDVDITADPAAEEARAYSAQVYEHGIKLWQTIKDATAKDGRALSTVFHRKPSKKLYPDYYVFITHPIALDDIKHNLDTNVYPTLEAVRQDLQLCFDNAKTYNMEGSEIWKDAKDLLKLTNKTFHKLAPSEEDGDNATKKPSLHRLCKSRLQKLIDKTDDNGRILSDIFMELPSKKDWPSYYIQIKRPQCLEAILKRLKRKEYITSTDFADDVELVFSNAMEFNLEHTQIWDDAVNLRDAFRQLMSDLPAPFAVPRYQKSSTKIKIKMPAATAAVAGPSSPPPTKPPVVLRVPAKVPTPALAPAPLPAPTPPPPKAASPAVASDVLPPNTLPSSNSIQVSSQFPSIQQQQQPPAPAPIYNASTTTFAAQSAAAYKPGGATFLPIATPTPVPITAPTPAPPPPPVAVPPPAKIVSVASSPAPPPIHPSHMLKGVSLMTEPCKRPLILDHQDGVKTWVMRLGPGEHALSVADVTYMGDEESDSSESELSEEEEEEDDDEMDVDGPVKNGKKKAPAAAKGKLRNRAVKGKAASAAVKALQAARAAKKEAKKIGEVQVKLNGLVIAEKTDRPGSWLVDLQPGSNNVLEVGEKGGLVWKVYATRA</sequence>
<dbReference type="InterPro" id="IPR001487">
    <property type="entry name" value="Bromodomain"/>
</dbReference>
<gene>
    <name evidence="11" type="ORF">FB45DRAFT_804198</name>
</gene>
<protein>
    <submittedName>
        <fullName evidence="11">RSC complex protein</fullName>
    </submittedName>
</protein>
<dbReference type="SUPFAM" id="SSF47370">
    <property type="entry name" value="Bromodomain"/>
    <property type="match status" value="2"/>
</dbReference>
<keyword evidence="5 8" id="KW-0103">Bromodomain</keyword>
<feature type="region of interest" description="Disordered" evidence="9">
    <location>
        <begin position="501"/>
        <end position="543"/>
    </location>
</feature>
<feature type="region of interest" description="Disordered" evidence="9">
    <location>
        <begin position="1"/>
        <end position="32"/>
    </location>
</feature>
<dbReference type="CDD" id="cd04369">
    <property type="entry name" value="Bromodomain"/>
    <property type="match status" value="1"/>
</dbReference>